<dbReference type="AlphaFoldDB" id="A0A4Y1ZY06"/>
<evidence type="ECO:0000313" key="2">
    <source>
        <dbReference type="EMBL" id="GBL72358.1"/>
    </source>
</evidence>
<proteinExistence type="predicted"/>
<dbReference type="EMBL" id="BGPR01000001">
    <property type="protein sequence ID" value="GBL72358.1"/>
    <property type="molecule type" value="Genomic_DNA"/>
</dbReference>
<dbReference type="OrthoDB" id="6505565at2759"/>
<dbReference type="InterPro" id="IPR005135">
    <property type="entry name" value="Endo/exonuclease/phosphatase"/>
</dbReference>
<organism evidence="2 3">
    <name type="scientific">Araneus ventricosus</name>
    <name type="common">Orbweaver spider</name>
    <name type="synonym">Epeira ventricosa</name>
    <dbReference type="NCBI Taxonomy" id="182803"/>
    <lineage>
        <taxon>Eukaryota</taxon>
        <taxon>Metazoa</taxon>
        <taxon>Ecdysozoa</taxon>
        <taxon>Arthropoda</taxon>
        <taxon>Chelicerata</taxon>
        <taxon>Arachnida</taxon>
        <taxon>Araneae</taxon>
        <taxon>Araneomorphae</taxon>
        <taxon>Entelegynae</taxon>
        <taxon>Araneoidea</taxon>
        <taxon>Araneidae</taxon>
        <taxon>Araneus</taxon>
    </lineage>
</organism>
<accession>A0A4Y1ZY06</accession>
<dbReference type="GO" id="GO:0003824">
    <property type="term" value="F:catalytic activity"/>
    <property type="evidence" value="ECO:0007669"/>
    <property type="project" value="InterPro"/>
</dbReference>
<evidence type="ECO:0000313" key="3">
    <source>
        <dbReference type="Proteomes" id="UP000499080"/>
    </source>
</evidence>
<keyword evidence="3" id="KW-1185">Reference proteome</keyword>
<dbReference type="SUPFAM" id="SSF56219">
    <property type="entry name" value="DNase I-like"/>
    <property type="match status" value="1"/>
</dbReference>
<name>A0A4Y1ZY06_ARAVE</name>
<protein>
    <recommendedName>
        <fullName evidence="1">Endonuclease/exonuclease/phosphatase domain-containing protein</fullName>
    </recommendedName>
</protein>
<dbReference type="InterPro" id="IPR036691">
    <property type="entry name" value="Endo/exonu/phosph_ase_sf"/>
</dbReference>
<evidence type="ECO:0000259" key="1">
    <source>
        <dbReference type="Pfam" id="PF14529"/>
    </source>
</evidence>
<reference evidence="2 3" key="1">
    <citation type="journal article" date="2019" name="Sci. Rep.">
        <title>Orb-weaving spider Araneus ventricosus genome elucidates the spidroin gene catalogue.</title>
        <authorList>
            <person name="Kono N."/>
            <person name="Nakamura H."/>
            <person name="Ohtoshi R."/>
            <person name="Moran D.A.P."/>
            <person name="Shinohara A."/>
            <person name="Yoshida Y."/>
            <person name="Fujiwara M."/>
            <person name="Mori M."/>
            <person name="Tomita M."/>
            <person name="Arakawa K."/>
        </authorList>
    </citation>
    <scope>NUCLEOTIDE SEQUENCE [LARGE SCALE GENOMIC DNA]</scope>
</reference>
<gene>
    <name evidence="2" type="ORF">AVEN_115296_1</name>
</gene>
<feature type="domain" description="Endonuclease/exonuclease/phosphatase" evidence="1">
    <location>
        <begin position="9"/>
        <end position="81"/>
    </location>
</feature>
<dbReference type="Proteomes" id="UP000499080">
    <property type="component" value="Unassembled WGS sequence"/>
</dbReference>
<dbReference type="Pfam" id="PF14529">
    <property type="entry name" value="Exo_endo_phos_2"/>
    <property type="match status" value="1"/>
</dbReference>
<dbReference type="Gene3D" id="3.60.10.10">
    <property type="entry name" value="Endonuclease/exonuclease/phosphatase"/>
    <property type="match status" value="1"/>
</dbReference>
<comment type="caution">
    <text evidence="2">The sequence shown here is derived from an EMBL/GenBank/DDBJ whole genome shotgun (WGS) entry which is preliminary data.</text>
</comment>
<sequence length="89" mass="10068">MQTEQGPLTVISVYSSPYNNIIETLQEFSSILTDLSDERVLIGADLNAHRRIWGYANEYTRGAQVEDFLLAQQVYLLNQTPLPHLNTTA</sequence>